<sequence>CFTYYSHVNFHDVANMKLRPINAVAKFLKASERLVVAAFLMICVSSDNLLKSSPVRVTSKKAIS</sequence>
<accession>A0A392RW32</accession>
<proteinExistence type="predicted"/>
<keyword evidence="2" id="KW-1185">Reference proteome</keyword>
<evidence type="ECO:0000313" key="1">
    <source>
        <dbReference type="EMBL" id="MCI40841.1"/>
    </source>
</evidence>
<comment type="caution">
    <text evidence="1">The sequence shown here is derived from an EMBL/GenBank/DDBJ whole genome shotgun (WGS) entry which is preliminary data.</text>
</comment>
<feature type="non-terminal residue" evidence="1">
    <location>
        <position position="1"/>
    </location>
</feature>
<dbReference type="Proteomes" id="UP000265520">
    <property type="component" value="Unassembled WGS sequence"/>
</dbReference>
<reference evidence="1 2" key="1">
    <citation type="journal article" date="2018" name="Front. Plant Sci.">
        <title>Red Clover (Trifolium pratense) and Zigzag Clover (T. medium) - A Picture of Genomic Similarities and Differences.</title>
        <authorList>
            <person name="Dluhosova J."/>
            <person name="Istvanek J."/>
            <person name="Nedelnik J."/>
            <person name="Repkova J."/>
        </authorList>
    </citation>
    <scope>NUCLEOTIDE SEQUENCE [LARGE SCALE GENOMIC DNA]</scope>
    <source>
        <strain evidence="2">cv. 10/8</strain>
        <tissue evidence="1">Leaf</tissue>
    </source>
</reference>
<dbReference type="AlphaFoldDB" id="A0A392RW32"/>
<evidence type="ECO:0000313" key="2">
    <source>
        <dbReference type="Proteomes" id="UP000265520"/>
    </source>
</evidence>
<name>A0A392RW32_9FABA</name>
<protein>
    <submittedName>
        <fullName evidence="1">Uncharacterized protein</fullName>
    </submittedName>
</protein>
<dbReference type="EMBL" id="LXQA010284525">
    <property type="protein sequence ID" value="MCI40841.1"/>
    <property type="molecule type" value="Genomic_DNA"/>
</dbReference>
<organism evidence="1 2">
    <name type="scientific">Trifolium medium</name>
    <dbReference type="NCBI Taxonomy" id="97028"/>
    <lineage>
        <taxon>Eukaryota</taxon>
        <taxon>Viridiplantae</taxon>
        <taxon>Streptophyta</taxon>
        <taxon>Embryophyta</taxon>
        <taxon>Tracheophyta</taxon>
        <taxon>Spermatophyta</taxon>
        <taxon>Magnoliopsida</taxon>
        <taxon>eudicotyledons</taxon>
        <taxon>Gunneridae</taxon>
        <taxon>Pentapetalae</taxon>
        <taxon>rosids</taxon>
        <taxon>fabids</taxon>
        <taxon>Fabales</taxon>
        <taxon>Fabaceae</taxon>
        <taxon>Papilionoideae</taxon>
        <taxon>50 kb inversion clade</taxon>
        <taxon>NPAAA clade</taxon>
        <taxon>Hologalegina</taxon>
        <taxon>IRL clade</taxon>
        <taxon>Trifolieae</taxon>
        <taxon>Trifolium</taxon>
    </lineage>
</organism>